<proteinExistence type="predicted"/>
<gene>
    <name evidence="1" type="ORF">A2544_02275</name>
</gene>
<organism evidence="1 2">
    <name type="scientific">Candidatus Zambryskibacteria bacterium RIFOXYD2_FULL_43_10</name>
    <dbReference type="NCBI Taxonomy" id="1802782"/>
    <lineage>
        <taxon>Bacteria</taxon>
        <taxon>Candidatus Zambryskiibacteriota</taxon>
    </lineage>
</organism>
<reference evidence="1 2" key="1">
    <citation type="journal article" date="2016" name="Nat. Commun.">
        <title>Thousands of microbial genomes shed light on interconnected biogeochemical processes in an aquifer system.</title>
        <authorList>
            <person name="Anantharaman K."/>
            <person name="Brown C.T."/>
            <person name="Hug L.A."/>
            <person name="Sharon I."/>
            <person name="Castelle C.J."/>
            <person name="Probst A.J."/>
            <person name="Thomas B.C."/>
            <person name="Singh A."/>
            <person name="Wilkins M.J."/>
            <person name="Karaoz U."/>
            <person name="Brodie E.L."/>
            <person name="Williams K.H."/>
            <person name="Hubbard S.S."/>
            <person name="Banfield J.F."/>
        </authorList>
    </citation>
    <scope>NUCLEOTIDE SEQUENCE [LARGE SCALE GENOMIC DNA]</scope>
</reference>
<name>A0A1G2V6X7_9BACT</name>
<dbReference type="Pfam" id="PF13692">
    <property type="entry name" value="Glyco_trans_1_4"/>
    <property type="match status" value="1"/>
</dbReference>
<sequence>MVGKVLLQKYKMKLLIITQTVDKNDPILGFFHRWIGEFAKNFEKVTVICLEMGEHHLPKNVKVLSLGKEAGRSKFQYLFKFYKYILQERKNYDAVFVHMNQEYVLLGWKFWKLWDKKIFLWRNHAKGNLFTRLAVLLSDKVFYTSPQSFTARFKKAIRMPVGIDTEFFKPDPSVPKKPNSILFLGRIAPVKKVFEFVEWFNKLDGKFTATVAGSALSCDKDYERLVQSRASDRIKFVGAVTQEQALKLYQSHETYVNMTPAGSYDKAIFEAAACGAKLIVHNPNLKNGFRIEDHSLKVLMDKLQKEL</sequence>
<dbReference type="STRING" id="1802782.A2544_02275"/>
<dbReference type="AlphaFoldDB" id="A0A1G2V6X7"/>
<evidence type="ECO:0000313" key="1">
    <source>
        <dbReference type="EMBL" id="OHB17394.1"/>
    </source>
</evidence>
<dbReference type="Gene3D" id="3.40.50.2000">
    <property type="entry name" value="Glycogen Phosphorylase B"/>
    <property type="match status" value="2"/>
</dbReference>
<evidence type="ECO:0000313" key="2">
    <source>
        <dbReference type="Proteomes" id="UP000176868"/>
    </source>
</evidence>
<protein>
    <recommendedName>
        <fullName evidence="3">Glycosyl transferase family 1 domain-containing protein</fullName>
    </recommendedName>
</protein>
<evidence type="ECO:0008006" key="3">
    <source>
        <dbReference type="Google" id="ProtNLM"/>
    </source>
</evidence>
<dbReference type="EMBL" id="MHWZ01000022">
    <property type="protein sequence ID" value="OHB17394.1"/>
    <property type="molecule type" value="Genomic_DNA"/>
</dbReference>
<dbReference type="Proteomes" id="UP000176868">
    <property type="component" value="Unassembled WGS sequence"/>
</dbReference>
<comment type="caution">
    <text evidence="1">The sequence shown here is derived from an EMBL/GenBank/DDBJ whole genome shotgun (WGS) entry which is preliminary data.</text>
</comment>
<accession>A0A1G2V6X7</accession>
<dbReference type="SUPFAM" id="SSF53756">
    <property type="entry name" value="UDP-Glycosyltransferase/glycogen phosphorylase"/>
    <property type="match status" value="1"/>
</dbReference>